<gene>
    <name evidence="2" type="ORF">OTI717_LOCUS43209</name>
</gene>
<evidence type="ECO:0000313" key="2">
    <source>
        <dbReference type="EMBL" id="CAF4339787.1"/>
    </source>
</evidence>
<comment type="caution">
    <text evidence="2">The sequence shown here is derived from an EMBL/GenBank/DDBJ whole genome shotgun (WGS) entry which is preliminary data.</text>
</comment>
<organism evidence="2 3">
    <name type="scientific">Rotaria sordida</name>
    <dbReference type="NCBI Taxonomy" id="392033"/>
    <lineage>
        <taxon>Eukaryota</taxon>
        <taxon>Metazoa</taxon>
        <taxon>Spiralia</taxon>
        <taxon>Gnathifera</taxon>
        <taxon>Rotifera</taxon>
        <taxon>Eurotatoria</taxon>
        <taxon>Bdelloidea</taxon>
        <taxon>Philodinida</taxon>
        <taxon>Philodinidae</taxon>
        <taxon>Rotaria</taxon>
    </lineage>
</organism>
<dbReference type="Gene3D" id="3.20.20.80">
    <property type="entry name" value="Glycosidases"/>
    <property type="match status" value="1"/>
</dbReference>
<sequence>MYIYTIMAAVAEVDPNGSRPFVPSSPSNGIESIKENYTAQNPQDPLFGDVHYYNYFMDTWNPDTYPIVRFMSETGVESMPSIETWQQVSNSTKDWNFMSALVQNREHHGSGQQEM</sequence>
<dbReference type="EMBL" id="CAJOAX010059958">
    <property type="protein sequence ID" value="CAF4339787.1"/>
    <property type="molecule type" value="Genomic_DNA"/>
</dbReference>
<dbReference type="PANTHER" id="PTHR43730">
    <property type="entry name" value="BETA-MANNOSIDASE"/>
    <property type="match status" value="1"/>
</dbReference>
<dbReference type="InterPro" id="IPR050887">
    <property type="entry name" value="Beta-mannosidase_GH2"/>
</dbReference>
<dbReference type="InterPro" id="IPR017853">
    <property type="entry name" value="GH"/>
</dbReference>
<dbReference type="SUPFAM" id="SSF51445">
    <property type="entry name" value="(Trans)glycosidases"/>
    <property type="match status" value="1"/>
</dbReference>
<keyword evidence="1" id="KW-0378">Hydrolase</keyword>
<dbReference type="Proteomes" id="UP000663823">
    <property type="component" value="Unassembled WGS sequence"/>
</dbReference>
<protein>
    <submittedName>
        <fullName evidence="2">Uncharacterized protein</fullName>
    </submittedName>
</protein>
<dbReference type="GO" id="GO:0004567">
    <property type="term" value="F:beta-mannosidase activity"/>
    <property type="evidence" value="ECO:0007669"/>
    <property type="project" value="TreeGrafter"/>
</dbReference>
<evidence type="ECO:0000256" key="1">
    <source>
        <dbReference type="ARBA" id="ARBA00023295"/>
    </source>
</evidence>
<name>A0A820KD27_9BILA</name>
<feature type="non-terminal residue" evidence="2">
    <location>
        <position position="1"/>
    </location>
</feature>
<reference evidence="2" key="1">
    <citation type="submission" date="2021-02" db="EMBL/GenBank/DDBJ databases">
        <authorList>
            <person name="Nowell W R."/>
        </authorList>
    </citation>
    <scope>NUCLEOTIDE SEQUENCE</scope>
</reference>
<accession>A0A820KD27</accession>
<proteinExistence type="predicted"/>
<dbReference type="PANTHER" id="PTHR43730:SF1">
    <property type="entry name" value="BETA-MANNOSIDASE"/>
    <property type="match status" value="1"/>
</dbReference>
<dbReference type="AlphaFoldDB" id="A0A820KD27"/>
<keyword evidence="1" id="KW-0326">Glycosidase</keyword>
<dbReference type="GO" id="GO:0006516">
    <property type="term" value="P:glycoprotein catabolic process"/>
    <property type="evidence" value="ECO:0007669"/>
    <property type="project" value="TreeGrafter"/>
</dbReference>
<evidence type="ECO:0000313" key="3">
    <source>
        <dbReference type="Proteomes" id="UP000663823"/>
    </source>
</evidence>